<protein>
    <submittedName>
        <fullName evidence="1">Uncharacterized protein</fullName>
    </submittedName>
</protein>
<sequence length="91" mass="9784">MGNEDVVVIVIVPKHEALVDQLLPQSEGRQWGTAHRGQLASPVMKIAPVQDMAMVVMPRPEARRHPSLVTKGDAIAGIAAALFVLLELALL</sequence>
<accession>A0ABR1WHS4</accession>
<gene>
    <name evidence="1" type="ORF">PG996_001846</name>
</gene>
<keyword evidence="2" id="KW-1185">Reference proteome</keyword>
<evidence type="ECO:0000313" key="2">
    <source>
        <dbReference type="Proteomes" id="UP001446871"/>
    </source>
</evidence>
<evidence type="ECO:0000313" key="1">
    <source>
        <dbReference type="EMBL" id="KAK8083065.1"/>
    </source>
</evidence>
<proteinExistence type="predicted"/>
<organism evidence="1 2">
    <name type="scientific">Apiospora saccharicola</name>
    <dbReference type="NCBI Taxonomy" id="335842"/>
    <lineage>
        <taxon>Eukaryota</taxon>
        <taxon>Fungi</taxon>
        <taxon>Dikarya</taxon>
        <taxon>Ascomycota</taxon>
        <taxon>Pezizomycotina</taxon>
        <taxon>Sordariomycetes</taxon>
        <taxon>Xylariomycetidae</taxon>
        <taxon>Amphisphaeriales</taxon>
        <taxon>Apiosporaceae</taxon>
        <taxon>Apiospora</taxon>
    </lineage>
</organism>
<dbReference type="EMBL" id="JAQQWM010000001">
    <property type="protein sequence ID" value="KAK8083065.1"/>
    <property type="molecule type" value="Genomic_DNA"/>
</dbReference>
<reference evidence="1 2" key="1">
    <citation type="submission" date="2023-01" db="EMBL/GenBank/DDBJ databases">
        <title>Analysis of 21 Apiospora genomes using comparative genomics revels a genus with tremendous synthesis potential of carbohydrate active enzymes and secondary metabolites.</title>
        <authorList>
            <person name="Sorensen T."/>
        </authorList>
    </citation>
    <scope>NUCLEOTIDE SEQUENCE [LARGE SCALE GENOMIC DNA]</scope>
    <source>
        <strain evidence="1 2">CBS 83171</strain>
    </source>
</reference>
<name>A0ABR1WHS4_9PEZI</name>
<comment type="caution">
    <text evidence="1">The sequence shown here is derived from an EMBL/GenBank/DDBJ whole genome shotgun (WGS) entry which is preliminary data.</text>
</comment>
<dbReference type="Proteomes" id="UP001446871">
    <property type="component" value="Unassembled WGS sequence"/>
</dbReference>